<gene>
    <name evidence="1" type="ORF">H2198_004563</name>
</gene>
<organism evidence="1 2">
    <name type="scientific">Neophaeococcomyces mojaviensis</name>
    <dbReference type="NCBI Taxonomy" id="3383035"/>
    <lineage>
        <taxon>Eukaryota</taxon>
        <taxon>Fungi</taxon>
        <taxon>Dikarya</taxon>
        <taxon>Ascomycota</taxon>
        <taxon>Pezizomycotina</taxon>
        <taxon>Eurotiomycetes</taxon>
        <taxon>Chaetothyriomycetidae</taxon>
        <taxon>Chaetothyriales</taxon>
        <taxon>Chaetothyriales incertae sedis</taxon>
        <taxon>Neophaeococcomyces</taxon>
    </lineage>
</organism>
<comment type="caution">
    <text evidence="1">The sequence shown here is derived from an EMBL/GenBank/DDBJ whole genome shotgun (WGS) entry which is preliminary data.</text>
</comment>
<dbReference type="Proteomes" id="UP001172386">
    <property type="component" value="Unassembled WGS sequence"/>
</dbReference>
<reference evidence="1" key="1">
    <citation type="submission" date="2022-10" db="EMBL/GenBank/DDBJ databases">
        <title>Culturing micro-colonial fungi from biological soil crusts in the Mojave desert and describing Neophaeococcomyces mojavensis, and introducing the new genera and species Taxawa tesnikishii.</title>
        <authorList>
            <person name="Kurbessoian T."/>
            <person name="Stajich J.E."/>
        </authorList>
    </citation>
    <scope>NUCLEOTIDE SEQUENCE</scope>
    <source>
        <strain evidence="1">JES_112</strain>
    </source>
</reference>
<protein>
    <submittedName>
        <fullName evidence="1">Uncharacterized protein</fullName>
    </submittedName>
</protein>
<dbReference type="EMBL" id="JAPDRQ010000069">
    <property type="protein sequence ID" value="KAJ9657071.1"/>
    <property type="molecule type" value="Genomic_DNA"/>
</dbReference>
<accession>A0ACC3A882</accession>
<evidence type="ECO:0000313" key="1">
    <source>
        <dbReference type="EMBL" id="KAJ9657071.1"/>
    </source>
</evidence>
<sequence length="674" mass="76735">MEQIQRTIAETQNDTISFSLVTHELASAPPYDALSYTWDSPASQWLPQDHVVTDGKNIEGDCCGKSFSIRENLWSALKVLQSLDLSTFDRRRSRYLWIDAVCINQEDNSEKAVQVQMMGRIFETAQKVIAWLGPEDQTTNDVFTAIERLSSIPREKYNNCVIPEDLWMPESYISKLGISPLTQDHWLAWVTFFHRPYFQRVWIVQEIALAKEIFLVCGSRVFSWEQLSAAWQFVGYSGWAVLLHTEQMRYGNVLTKDLGVYQRMIESKSDFGVNAWNMIHTKNAVVESGKQWTLAHLLSRHRKCKCKDPRDMLYALIRLARKNHRPFDTQPQLLEVSYEISPQQLYTRTARSLLLAWGDLSLLSRREESSETRMPGLPSWVPDYSAELMPEPLASRAPNCKWRASGGSKWLPGSRELAPQVLDVQGIPIDDIKITVESLVDPSVGALQRYWASVCIIASGITIPYPADEYKTAKHTSSKIDILWRTLVADSFMQQYPAPAECGNQFLSHICALVGQELQLKSIAKQNSLGTTADDSEVDFNPRTTPWVRLIESEPDDSPHNSTVFLEEFNKVLQESTSSEYVAWSQNFAQFRREFNLAAGLRRLMRTKKGSLGLAPMNAREQDQVWILAGADTPVVLRPLENSHFEYLGQAYVHGIMHGEACEGSQIFRNIVLQ</sequence>
<proteinExistence type="predicted"/>
<evidence type="ECO:0000313" key="2">
    <source>
        <dbReference type="Proteomes" id="UP001172386"/>
    </source>
</evidence>
<keyword evidence="2" id="KW-1185">Reference proteome</keyword>
<name>A0ACC3A882_9EURO</name>